<dbReference type="EC" id="5.2.1.8" evidence="6"/>
<evidence type="ECO:0000256" key="5">
    <source>
        <dbReference type="PROSITE-ProRule" id="PRU00277"/>
    </source>
</evidence>
<sequence length="156" mass="16243">MNIQTGIAVAVAIIVIVAVFFPEYVPLDNLMPNFGTVAGVSIETEEGLKVTDEVEGTGEGVVAGDQVTVNYIGTFEDGTIFDASTNQGGPVSFTIGVGQVIQGWEQGLIGMKEGGKRTLVIPPSLGYGDTGVEGIIPGNSTLIFTVELLDIARPEN</sequence>
<comment type="catalytic activity">
    <reaction evidence="1 5 6">
        <text>[protein]-peptidylproline (omega=180) = [protein]-peptidylproline (omega=0)</text>
        <dbReference type="Rhea" id="RHEA:16237"/>
        <dbReference type="Rhea" id="RHEA-COMP:10747"/>
        <dbReference type="Rhea" id="RHEA-COMP:10748"/>
        <dbReference type="ChEBI" id="CHEBI:83833"/>
        <dbReference type="ChEBI" id="CHEBI:83834"/>
        <dbReference type="EC" id="5.2.1.8"/>
    </reaction>
</comment>
<dbReference type="AlphaFoldDB" id="A0A1F6EFE3"/>
<evidence type="ECO:0000256" key="1">
    <source>
        <dbReference type="ARBA" id="ARBA00000971"/>
    </source>
</evidence>
<organism evidence="9 10">
    <name type="scientific">Candidatus Kaiserbacteria bacterium RIFCSPHIGHO2_12_FULL_56_13</name>
    <dbReference type="NCBI Taxonomy" id="1798505"/>
    <lineage>
        <taxon>Bacteria</taxon>
        <taxon>Candidatus Kaiseribacteriota</taxon>
    </lineage>
</organism>
<dbReference type="GO" id="GO:0003755">
    <property type="term" value="F:peptidyl-prolyl cis-trans isomerase activity"/>
    <property type="evidence" value="ECO:0007669"/>
    <property type="project" value="UniProtKB-UniRule"/>
</dbReference>
<dbReference type="PROSITE" id="PS50059">
    <property type="entry name" value="FKBP_PPIASE"/>
    <property type="match status" value="1"/>
</dbReference>
<comment type="caution">
    <text evidence="9">The sequence shown here is derived from an EMBL/GenBank/DDBJ whole genome shotgun (WGS) entry which is preliminary data.</text>
</comment>
<gene>
    <name evidence="9" type="ORF">A3E65_02355</name>
</gene>
<dbReference type="Proteomes" id="UP000178392">
    <property type="component" value="Unassembled WGS sequence"/>
</dbReference>
<dbReference type="EMBL" id="MFLS01000003">
    <property type="protein sequence ID" value="OGG72350.1"/>
    <property type="molecule type" value="Genomic_DNA"/>
</dbReference>
<keyword evidence="3 5" id="KW-0697">Rotamase</keyword>
<dbReference type="Gene3D" id="3.10.50.40">
    <property type="match status" value="1"/>
</dbReference>
<evidence type="ECO:0000313" key="9">
    <source>
        <dbReference type="EMBL" id="OGG72350.1"/>
    </source>
</evidence>
<dbReference type="PANTHER" id="PTHR43811:SF19">
    <property type="entry name" value="39 KDA FK506-BINDING NUCLEAR PROTEIN"/>
    <property type="match status" value="1"/>
</dbReference>
<dbReference type="InterPro" id="IPR046357">
    <property type="entry name" value="PPIase_dom_sf"/>
</dbReference>
<keyword evidence="7" id="KW-1133">Transmembrane helix</keyword>
<evidence type="ECO:0000256" key="6">
    <source>
        <dbReference type="RuleBase" id="RU003915"/>
    </source>
</evidence>
<dbReference type="InterPro" id="IPR001179">
    <property type="entry name" value="PPIase_FKBP_dom"/>
</dbReference>
<evidence type="ECO:0000256" key="2">
    <source>
        <dbReference type="ARBA" id="ARBA00006577"/>
    </source>
</evidence>
<accession>A0A1F6EFE3</accession>
<evidence type="ECO:0000256" key="7">
    <source>
        <dbReference type="SAM" id="Phobius"/>
    </source>
</evidence>
<dbReference type="PANTHER" id="PTHR43811">
    <property type="entry name" value="FKBP-TYPE PEPTIDYL-PROLYL CIS-TRANS ISOMERASE FKPA"/>
    <property type="match status" value="1"/>
</dbReference>
<dbReference type="Pfam" id="PF00254">
    <property type="entry name" value="FKBP_C"/>
    <property type="match status" value="1"/>
</dbReference>
<evidence type="ECO:0000256" key="4">
    <source>
        <dbReference type="ARBA" id="ARBA00023235"/>
    </source>
</evidence>
<keyword evidence="7" id="KW-0472">Membrane</keyword>
<proteinExistence type="inferred from homology"/>
<protein>
    <recommendedName>
        <fullName evidence="6">Peptidyl-prolyl cis-trans isomerase</fullName>
        <ecNumber evidence="6">5.2.1.8</ecNumber>
    </recommendedName>
</protein>
<dbReference type="SUPFAM" id="SSF54534">
    <property type="entry name" value="FKBP-like"/>
    <property type="match status" value="1"/>
</dbReference>
<evidence type="ECO:0000256" key="3">
    <source>
        <dbReference type="ARBA" id="ARBA00023110"/>
    </source>
</evidence>
<keyword evidence="4 5" id="KW-0413">Isomerase</keyword>
<feature type="domain" description="PPIase FKBP-type" evidence="8">
    <location>
        <begin position="64"/>
        <end position="152"/>
    </location>
</feature>
<dbReference type="FunFam" id="3.10.50.40:FF:000006">
    <property type="entry name" value="Peptidyl-prolyl cis-trans isomerase"/>
    <property type="match status" value="1"/>
</dbReference>
<keyword evidence="7" id="KW-0812">Transmembrane</keyword>
<comment type="similarity">
    <text evidence="2 6">Belongs to the FKBP-type PPIase family.</text>
</comment>
<evidence type="ECO:0000313" key="10">
    <source>
        <dbReference type="Proteomes" id="UP000178392"/>
    </source>
</evidence>
<evidence type="ECO:0000259" key="8">
    <source>
        <dbReference type="PROSITE" id="PS50059"/>
    </source>
</evidence>
<reference evidence="9 10" key="1">
    <citation type="journal article" date="2016" name="Nat. Commun.">
        <title>Thousands of microbial genomes shed light on interconnected biogeochemical processes in an aquifer system.</title>
        <authorList>
            <person name="Anantharaman K."/>
            <person name="Brown C.T."/>
            <person name="Hug L.A."/>
            <person name="Sharon I."/>
            <person name="Castelle C.J."/>
            <person name="Probst A.J."/>
            <person name="Thomas B.C."/>
            <person name="Singh A."/>
            <person name="Wilkins M.J."/>
            <person name="Karaoz U."/>
            <person name="Brodie E.L."/>
            <person name="Williams K.H."/>
            <person name="Hubbard S.S."/>
            <person name="Banfield J.F."/>
        </authorList>
    </citation>
    <scope>NUCLEOTIDE SEQUENCE [LARGE SCALE GENOMIC DNA]</scope>
</reference>
<name>A0A1F6EFE3_9BACT</name>
<feature type="transmembrane region" description="Helical" evidence="7">
    <location>
        <begin position="6"/>
        <end position="25"/>
    </location>
</feature>